<feature type="non-terminal residue" evidence="11">
    <location>
        <position position="144"/>
    </location>
</feature>
<dbReference type="PANTHER" id="PTHR21622">
    <property type="entry name" value="COILED-COIL-HELIX-COILED-COIL-HELIX DOMAIN CONTAINING 4"/>
    <property type="match status" value="1"/>
</dbReference>
<keyword evidence="8" id="KW-0676">Redox-active center</keyword>
<reference evidence="11 12" key="1">
    <citation type="submission" date="2013-11" db="EMBL/GenBank/DDBJ databases">
        <title>Genome sequencing of Stegodyphus mimosarum.</title>
        <authorList>
            <person name="Bechsgaard J."/>
        </authorList>
    </citation>
    <scope>NUCLEOTIDE SEQUENCE [LARGE SCALE GENOMIC DNA]</scope>
</reference>
<evidence type="ECO:0000313" key="12">
    <source>
        <dbReference type="Proteomes" id="UP000054359"/>
    </source>
</evidence>
<dbReference type="InterPro" id="IPR010625">
    <property type="entry name" value="CHCH"/>
</dbReference>
<evidence type="ECO:0000256" key="2">
    <source>
        <dbReference type="ARBA" id="ARBA00022448"/>
    </source>
</evidence>
<dbReference type="Pfam" id="PF06747">
    <property type="entry name" value="CHCH"/>
    <property type="match status" value="1"/>
</dbReference>
<keyword evidence="4" id="KW-0560">Oxidoreductase</keyword>
<proteinExistence type="predicted"/>
<evidence type="ECO:0000256" key="4">
    <source>
        <dbReference type="ARBA" id="ARBA00023002"/>
    </source>
</evidence>
<keyword evidence="3" id="KW-0653">Protein transport</keyword>
<feature type="region of interest" description="Disordered" evidence="9">
    <location>
        <begin position="103"/>
        <end position="144"/>
    </location>
</feature>
<dbReference type="OMA" id="FSFCKQF"/>
<dbReference type="EMBL" id="KK119861">
    <property type="protein sequence ID" value="KFM76931.1"/>
    <property type="molecule type" value="Genomic_DNA"/>
</dbReference>
<dbReference type="PROSITE" id="PS51808">
    <property type="entry name" value="CHCH"/>
    <property type="match status" value="1"/>
</dbReference>
<evidence type="ECO:0000256" key="3">
    <source>
        <dbReference type="ARBA" id="ARBA00022927"/>
    </source>
</evidence>
<evidence type="ECO:0000256" key="1">
    <source>
        <dbReference type="ARBA" id="ARBA00004173"/>
    </source>
</evidence>
<keyword evidence="7" id="KW-1015">Disulfide bond</keyword>
<keyword evidence="6" id="KW-0496">Mitochondrion</keyword>
<sequence>MSYCVSHGKDKVMFLTKEDLSEPSSIVLPEDDEPRGLLLPNGEINWACPCLGNMAVGPCSVEFRESLTCFHNSTADPKGSDCLEQFREMNECMARYPALYKKNDEEEERALEGLDEDDEESLNSLSNVPASTSETVTETSKSEK</sequence>
<dbReference type="OrthoDB" id="7481291at2759"/>
<feature type="compositionally biased region" description="Acidic residues" evidence="9">
    <location>
        <begin position="105"/>
        <end position="121"/>
    </location>
</feature>
<comment type="subcellular location">
    <subcellularLocation>
        <location evidence="1">Mitochondrion</location>
    </subcellularLocation>
</comment>
<evidence type="ECO:0000313" key="11">
    <source>
        <dbReference type="EMBL" id="KFM76931.1"/>
    </source>
</evidence>
<evidence type="ECO:0000259" key="10">
    <source>
        <dbReference type="Pfam" id="PF06747"/>
    </source>
</evidence>
<keyword evidence="12" id="KW-1185">Reference proteome</keyword>
<dbReference type="Proteomes" id="UP000054359">
    <property type="component" value="Unassembled WGS sequence"/>
</dbReference>
<feature type="domain" description="CHCH" evidence="10">
    <location>
        <begin position="59"/>
        <end position="94"/>
    </location>
</feature>
<accession>A0A087UHU2</accession>
<dbReference type="GO" id="GO:0005758">
    <property type="term" value="C:mitochondrial intermembrane space"/>
    <property type="evidence" value="ECO:0007669"/>
    <property type="project" value="TreeGrafter"/>
</dbReference>
<dbReference type="PANTHER" id="PTHR21622:SF0">
    <property type="entry name" value="COILED-COIL-HELIX-COILED-COIL-HELIX DOMAIN CONTAINING 4"/>
    <property type="match status" value="1"/>
</dbReference>
<evidence type="ECO:0000256" key="6">
    <source>
        <dbReference type="ARBA" id="ARBA00023128"/>
    </source>
</evidence>
<dbReference type="STRING" id="407821.A0A087UHU2"/>
<evidence type="ECO:0000256" key="9">
    <source>
        <dbReference type="SAM" id="MobiDB-lite"/>
    </source>
</evidence>
<organism evidence="11 12">
    <name type="scientific">Stegodyphus mimosarum</name>
    <name type="common">African social velvet spider</name>
    <dbReference type="NCBI Taxonomy" id="407821"/>
    <lineage>
        <taxon>Eukaryota</taxon>
        <taxon>Metazoa</taxon>
        <taxon>Ecdysozoa</taxon>
        <taxon>Arthropoda</taxon>
        <taxon>Chelicerata</taxon>
        <taxon>Arachnida</taxon>
        <taxon>Araneae</taxon>
        <taxon>Araneomorphae</taxon>
        <taxon>Entelegynae</taxon>
        <taxon>Eresoidea</taxon>
        <taxon>Eresidae</taxon>
        <taxon>Stegodyphus</taxon>
    </lineage>
</organism>
<protein>
    <submittedName>
        <fullName evidence="11">Mitochondrial intermembrane space import and assembly protein 40-B</fullName>
    </submittedName>
</protein>
<gene>
    <name evidence="11" type="ORF">X975_20983</name>
</gene>
<dbReference type="Gene3D" id="1.10.287.2900">
    <property type="match status" value="1"/>
</dbReference>
<evidence type="ECO:0000256" key="8">
    <source>
        <dbReference type="ARBA" id="ARBA00023284"/>
    </source>
</evidence>
<feature type="compositionally biased region" description="Low complexity" evidence="9">
    <location>
        <begin position="122"/>
        <end position="144"/>
    </location>
</feature>
<dbReference type="GO" id="GO:0045041">
    <property type="term" value="P:protein import into mitochondrial intermembrane space"/>
    <property type="evidence" value="ECO:0007669"/>
    <property type="project" value="InterPro"/>
</dbReference>
<evidence type="ECO:0000256" key="5">
    <source>
        <dbReference type="ARBA" id="ARBA00023010"/>
    </source>
</evidence>
<name>A0A087UHU2_STEMI</name>
<evidence type="ECO:0000256" key="7">
    <source>
        <dbReference type="ARBA" id="ARBA00023157"/>
    </source>
</evidence>
<dbReference type="GO" id="GO:0015035">
    <property type="term" value="F:protein-disulfide reductase activity"/>
    <property type="evidence" value="ECO:0007669"/>
    <property type="project" value="InterPro"/>
</dbReference>
<keyword evidence="2" id="KW-0813">Transport</keyword>
<dbReference type="AlphaFoldDB" id="A0A087UHU2"/>
<dbReference type="InterPro" id="IPR039289">
    <property type="entry name" value="CHCHD4"/>
</dbReference>
<keyword evidence="5" id="KW-0811">Translocation</keyword>